<dbReference type="InterPro" id="IPR005804">
    <property type="entry name" value="FA_desaturase_dom"/>
</dbReference>
<dbReference type="RefSeq" id="WP_081139969.1">
    <property type="nucleotide sequence ID" value="NZ_MWUE01000019.1"/>
</dbReference>
<proteinExistence type="predicted"/>
<keyword evidence="5" id="KW-1185">Reference proteome</keyword>
<dbReference type="AlphaFoldDB" id="A0A1V9DGH9"/>
<keyword evidence="2" id="KW-0812">Transmembrane</keyword>
<dbReference type="OrthoDB" id="784276at2"/>
<feature type="transmembrane region" description="Helical" evidence="2">
    <location>
        <begin position="54"/>
        <end position="72"/>
    </location>
</feature>
<dbReference type="GO" id="GO:0006629">
    <property type="term" value="P:lipid metabolic process"/>
    <property type="evidence" value="ECO:0007669"/>
    <property type="project" value="InterPro"/>
</dbReference>
<accession>A0A1V9DGH9</accession>
<sequence length="352" mass="40962">MTRGSSAYLDAQQRAHIHRWRKSWLWRSELPTWLLMATIYGGWFATLAHWRTLGLWPATLLLILFTCWYLSLQHELIHGHPTRFPRLNQLFGTLPLAVWYPYGLYRDSHLAHHRNHSLTDPDEDPETYYLSPARWARLRPWQRQAIHLRNTFPGRLLLGPLLDIAATLRSLLLAFCRGEGRAIAMWVIHLLLLAGLFLLMARQGFSSLWFVLAVSYPALMLTKVRSFYEHRAAADPLARSVNNEAGWAWRLLFLNLNYHAVHHDLPGLPWYGLRRVYLLWRDDYHQRNRGFRAAGYGEWWRRFSTRPVNVNAHPGWQQDAEHEAPCVTDVRHSPPRHPGAERKAGAAITGGC</sequence>
<protein>
    <submittedName>
        <fullName evidence="4">Fatty acid desaturase</fullName>
    </submittedName>
</protein>
<feature type="domain" description="Fatty acid desaturase" evidence="3">
    <location>
        <begin position="54"/>
        <end position="289"/>
    </location>
</feature>
<organism evidence="4 5">
    <name type="scientific">Pantoea latae</name>
    <dbReference type="NCBI Taxonomy" id="1964541"/>
    <lineage>
        <taxon>Bacteria</taxon>
        <taxon>Pseudomonadati</taxon>
        <taxon>Pseudomonadota</taxon>
        <taxon>Gammaproteobacteria</taxon>
        <taxon>Enterobacterales</taxon>
        <taxon>Erwiniaceae</taxon>
        <taxon>Pantoea</taxon>
    </lineage>
</organism>
<evidence type="ECO:0000313" key="5">
    <source>
        <dbReference type="Proteomes" id="UP000192769"/>
    </source>
</evidence>
<dbReference type="Pfam" id="PF00487">
    <property type="entry name" value="FA_desaturase"/>
    <property type="match status" value="1"/>
</dbReference>
<evidence type="ECO:0000256" key="1">
    <source>
        <dbReference type="SAM" id="MobiDB-lite"/>
    </source>
</evidence>
<evidence type="ECO:0000313" key="4">
    <source>
        <dbReference type="EMBL" id="OQP32794.1"/>
    </source>
</evidence>
<comment type="caution">
    <text evidence="4">The sequence shown here is derived from an EMBL/GenBank/DDBJ whole genome shotgun (WGS) entry which is preliminary data.</text>
</comment>
<keyword evidence="2" id="KW-0472">Membrane</keyword>
<name>A0A1V9DGH9_9GAMM</name>
<gene>
    <name evidence="4" type="ORF">B2J69_13435</name>
</gene>
<dbReference type="EMBL" id="MWUE01000019">
    <property type="protein sequence ID" value="OQP32794.1"/>
    <property type="molecule type" value="Genomic_DNA"/>
</dbReference>
<keyword evidence="2" id="KW-1133">Transmembrane helix</keyword>
<feature type="compositionally biased region" description="Basic and acidic residues" evidence="1">
    <location>
        <begin position="330"/>
        <end position="344"/>
    </location>
</feature>
<reference evidence="4 5" key="1">
    <citation type="submission" date="2017-02" db="EMBL/GenBank/DDBJ databases">
        <title>Whole genome shotgun sequence of Pantoea agglomerans strain AS1 isolated from a cycad, Zamia floridana in Central Florida, USA.</title>
        <authorList>
            <person name="Lata P."/>
            <person name="Govindarajan S."/>
            <person name="Qi F."/>
            <person name="Li J.-L."/>
            <person name="Maurya S.K."/>
            <person name="Sahoo M.K."/>
        </authorList>
    </citation>
    <scope>NUCLEOTIDE SEQUENCE [LARGE SCALE GENOMIC DNA]</scope>
    <source>
        <strain evidence="4 5">AS1</strain>
    </source>
</reference>
<feature type="transmembrane region" description="Helical" evidence="2">
    <location>
        <begin position="30"/>
        <end position="48"/>
    </location>
</feature>
<evidence type="ECO:0000259" key="3">
    <source>
        <dbReference type="Pfam" id="PF00487"/>
    </source>
</evidence>
<evidence type="ECO:0000256" key="2">
    <source>
        <dbReference type="SAM" id="Phobius"/>
    </source>
</evidence>
<dbReference type="Proteomes" id="UP000192769">
    <property type="component" value="Unassembled WGS sequence"/>
</dbReference>
<feature type="transmembrane region" description="Helical" evidence="2">
    <location>
        <begin position="183"/>
        <end position="201"/>
    </location>
</feature>
<feature type="region of interest" description="Disordered" evidence="1">
    <location>
        <begin position="330"/>
        <end position="352"/>
    </location>
</feature>